<keyword evidence="20" id="KW-1185">Reference proteome</keyword>
<name>A0ABR3GJJ6_9PEZI</name>
<protein>
    <recommendedName>
        <fullName evidence="12">Probable beta-glucosidase F</fullName>
        <ecNumber evidence="4">3.2.1.21</ecNumber>
    </recommendedName>
    <alternativeName>
        <fullName evidence="13">Beta-D-glucoside glucohydrolase F</fullName>
    </alternativeName>
    <alternativeName>
        <fullName evidence="14">Cellobiase F</fullName>
    </alternativeName>
    <alternativeName>
        <fullName evidence="15">Gentiobiase F</fullName>
    </alternativeName>
</protein>
<evidence type="ECO:0000256" key="3">
    <source>
        <dbReference type="ARBA" id="ARBA00005336"/>
    </source>
</evidence>
<evidence type="ECO:0000256" key="2">
    <source>
        <dbReference type="ARBA" id="ARBA00004987"/>
    </source>
</evidence>
<dbReference type="Proteomes" id="UP001447188">
    <property type="component" value="Unassembled WGS sequence"/>
</dbReference>
<dbReference type="EC" id="3.2.1.21" evidence="4"/>
<proteinExistence type="inferred from homology"/>
<dbReference type="InterPro" id="IPR036881">
    <property type="entry name" value="Glyco_hydro_3_C_sf"/>
</dbReference>
<dbReference type="Pfam" id="PF00933">
    <property type="entry name" value="Glyco_hydro_3"/>
    <property type="match status" value="1"/>
</dbReference>
<dbReference type="EMBL" id="JBBBZM010000056">
    <property type="protein sequence ID" value="KAL0636104.1"/>
    <property type="molecule type" value="Genomic_DNA"/>
</dbReference>
<dbReference type="SUPFAM" id="SSF51445">
    <property type="entry name" value="(Trans)glycosidases"/>
    <property type="match status" value="1"/>
</dbReference>
<dbReference type="InterPro" id="IPR002772">
    <property type="entry name" value="Glyco_hydro_3_C"/>
</dbReference>
<evidence type="ECO:0000256" key="4">
    <source>
        <dbReference type="ARBA" id="ARBA00012744"/>
    </source>
</evidence>
<dbReference type="InterPro" id="IPR001764">
    <property type="entry name" value="Glyco_hydro_3_N"/>
</dbReference>
<gene>
    <name evidence="19" type="primary">BGL4</name>
    <name evidence="19" type="ORF">Q9L58_004893</name>
</gene>
<evidence type="ECO:0000256" key="17">
    <source>
        <dbReference type="SAM" id="SignalP"/>
    </source>
</evidence>
<evidence type="ECO:0000259" key="18">
    <source>
        <dbReference type="PROSITE" id="PS51164"/>
    </source>
</evidence>
<dbReference type="GO" id="GO:0008422">
    <property type="term" value="F:beta-glucosidase activity"/>
    <property type="evidence" value="ECO:0007669"/>
    <property type="project" value="UniProtKB-EC"/>
</dbReference>
<dbReference type="InterPro" id="IPR013783">
    <property type="entry name" value="Ig-like_fold"/>
</dbReference>
<dbReference type="Gene3D" id="3.40.50.1700">
    <property type="entry name" value="Glycoside hydrolase family 3 C-terminal domain"/>
    <property type="match status" value="1"/>
</dbReference>
<evidence type="ECO:0000256" key="6">
    <source>
        <dbReference type="ARBA" id="ARBA00022801"/>
    </source>
</evidence>
<evidence type="ECO:0000313" key="19">
    <source>
        <dbReference type="EMBL" id="KAL0636104.1"/>
    </source>
</evidence>
<sequence>MRVNVLALSFVSAAVVNAQNYASPPYYPTPKGGWLPEWGASYDKARALVSRMTLAGKVNITTATGWQMGPCVGNTGPVYGLFPSLCAQDGPLGVRNADLITAFPAGITTGGTWDADLMYARAKAMGEEARGKGVHVLLGPSVGPLGRSPAGGRNWEGFGSDPYLQGVAAYQSVKGIQDAGVQATIKHFAANEQEHFRGDNGVQSAISSNVDDRTMHEAYLWPFSEGVRAGVASVMCSYNMINGSYGCQNSKLLNGILKDELGFQGYVMADWLAQRSGVGAALAGMDQTQPGDGITWANGVSMWGPELSRSVLNGSVPIDRLNDAVTRIVAAWYQLGQDTGFPATSFSAWTKSDFDVMYKGANTGASIQVNKHINVQGTHATTARAVARDGIALLKNTGNVLPLATSDVIRVFGSDAGANPSGPNACNDRGCNTGVLGMGWGSGTADYPYLTTPISAIQGKASNVQSILQDTVNSAVTSMAATANAKCLVFISAASGEGYITVEGNAGDRNDLFAWHNGDALVVAVAAACPNTIVVIHSVGPINMEKWADLANVKAIVLAHLPGQEAGSALADILFGDVAPSGKLPYTIGKQLSDWGPSVGIISSGSGTVQSTFTEGLYIDYKYFDKNNITPRYEFGFGLSYTTFAFSGLKVASVKALTEIPPARGAKGAVPSYPTTIPAATEVAWPAAITNRISKFIYPYLDNPGGIRTGAYPYPTGYTTVDKPAPVAGGGQGGNPALWDVMYTVTVTVKNTGAKTGKEVAQLYVEFPPNNGFDTPIRQLRGFKKFQLTAGASTDVTFSITRKDLSVWDVVRQNWVIPQAGAGGYTIHVGNSSRNLPLKCNTVTGCAASPPVSPTVEPTFSVPGTTPPTTAVPPPSSTPPPTQTAPAGNCSSGATAQWGQCGGVGFTGCTTCASGSTCSKLNDYYSQCV</sequence>
<keyword evidence="10 19" id="KW-0326">Glycosidase</keyword>
<evidence type="ECO:0000256" key="1">
    <source>
        <dbReference type="ARBA" id="ARBA00000448"/>
    </source>
</evidence>
<evidence type="ECO:0000256" key="15">
    <source>
        <dbReference type="ARBA" id="ARBA00041810"/>
    </source>
</evidence>
<reference evidence="19 20" key="1">
    <citation type="submission" date="2024-02" db="EMBL/GenBank/DDBJ databases">
        <title>Discinaceae phylogenomics.</title>
        <authorList>
            <person name="Dirks A.C."/>
            <person name="James T.Y."/>
        </authorList>
    </citation>
    <scope>NUCLEOTIDE SEQUENCE [LARGE SCALE GENOMIC DNA]</scope>
    <source>
        <strain evidence="19 20">ACD0624</strain>
    </source>
</reference>
<comment type="similarity">
    <text evidence="3">Belongs to the glycosyl hydrolase 3 family.</text>
</comment>
<comment type="pathway">
    <text evidence="2">Glycan metabolism; cellulose degradation.</text>
</comment>
<dbReference type="Pfam" id="PF14310">
    <property type="entry name" value="Fn3-like"/>
    <property type="match status" value="1"/>
</dbReference>
<feature type="domain" description="CBM1" evidence="18">
    <location>
        <begin position="893"/>
        <end position="929"/>
    </location>
</feature>
<dbReference type="Gene3D" id="3.20.20.300">
    <property type="entry name" value="Glycoside hydrolase, family 3, N-terminal domain"/>
    <property type="match status" value="1"/>
</dbReference>
<keyword evidence="11" id="KW-0624">Polysaccharide degradation</keyword>
<dbReference type="InterPro" id="IPR026891">
    <property type="entry name" value="Fn3-like"/>
</dbReference>
<dbReference type="PRINTS" id="PR00133">
    <property type="entry name" value="GLHYDRLASE3"/>
</dbReference>
<accession>A0ABR3GJJ6</accession>
<dbReference type="PANTHER" id="PTHR42715:SF2">
    <property type="entry name" value="BETA-GLUCOSIDASE F-RELATED"/>
    <property type="match status" value="1"/>
</dbReference>
<comment type="caution">
    <text evidence="19">The sequence shown here is derived from an EMBL/GenBank/DDBJ whole genome shotgun (WGS) entry which is preliminary data.</text>
</comment>
<evidence type="ECO:0000256" key="9">
    <source>
        <dbReference type="ARBA" id="ARBA00023277"/>
    </source>
</evidence>
<feature type="region of interest" description="Disordered" evidence="16">
    <location>
        <begin position="854"/>
        <end position="889"/>
    </location>
</feature>
<dbReference type="InterPro" id="IPR036962">
    <property type="entry name" value="Glyco_hydro_3_N_sf"/>
</dbReference>
<dbReference type="Gene3D" id="2.60.40.10">
    <property type="entry name" value="Immunoglobulins"/>
    <property type="match status" value="1"/>
</dbReference>
<dbReference type="Pfam" id="PF01915">
    <property type="entry name" value="Glyco_hydro_3_C"/>
    <property type="match status" value="1"/>
</dbReference>
<dbReference type="SMART" id="SM01217">
    <property type="entry name" value="Fn3_like"/>
    <property type="match status" value="1"/>
</dbReference>
<dbReference type="PANTHER" id="PTHR42715">
    <property type="entry name" value="BETA-GLUCOSIDASE"/>
    <property type="match status" value="1"/>
</dbReference>
<dbReference type="InterPro" id="IPR000254">
    <property type="entry name" value="CBD"/>
</dbReference>
<dbReference type="Pfam" id="PF00734">
    <property type="entry name" value="CBM_1"/>
    <property type="match status" value="1"/>
</dbReference>
<comment type="catalytic activity">
    <reaction evidence="1">
        <text>Hydrolysis of terminal, non-reducing beta-D-glucosyl residues with release of beta-D-glucose.</text>
        <dbReference type="EC" id="3.2.1.21"/>
    </reaction>
</comment>
<evidence type="ECO:0000256" key="13">
    <source>
        <dbReference type="ARBA" id="ARBA00041270"/>
    </source>
</evidence>
<dbReference type="PROSITE" id="PS51164">
    <property type="entry name" value="CBM1_2"/>
    <property type="match status" value="1"/>
</dbReference>
<feature type="compositionally biased region" description="Pro residues" evidence="16">
    <location>
        <begin position="870"/>
        <end position="883"/>
    </location>
</feature>
<dbReference type="SMART" id="SM00236">
    <property type="entry name" value="fCBD"/>
    <property type="match status" value="1"/>
</dbReference>
<feature type="chain" id="PRO_5046420907" description="Probable beta-glucosidase F" evidence="17">
    <location>
        <begin position="19"/>
        <end position="929"/>
    </location>
</feature>
<feature type="signal peptide" evidence="17">
    <location>
        <begin position="1"/>
        <end position="18"/>
    </location>
</feature>
<evidence type="ECO:0000256" key="7">
    <source>
        <dbReference type="ARBA" id="ARBA00023001"/>
    </source>
</evidence>
<evidence type="ECO:0000256" key="10">
    <source>
        <dbReference type="ARBA" id="ARBA00023295"/>
    </source>
</evidence>
<evidence type="ECO:0000256" key="14">
    <source>
        <dbReference type="ARBA" id="ARBA00041600"/>
    </source>
</evidence>
<keyword evidence="5 17" id="KW-0732">Signal</keyword>
<evidence type="ECO:0000256" key="5">
    <source>
        <dbReference type="ARBA" id="ARBA00022729"/>
    </source>
</evidence>
<organism evidence="19 20">
    <name type="scientific">Discina gigas</name>
    <dbReference type="NCBI Taxonomy" id="1032678"/>
    <lineage>
        <taxon>Eukaryota</taxon>
        <taxon>Fungi</taxon>
        <taxon>Dikarya</taxon>
        <taxon>Ascomycota</taxon>
        <taxon>Pezizomycotina</taxon>
        <taxon>Pezizomycetes</taxon>
        <taxon>Pezizales</taxon>
        <taxon>Discinaceae</taxon>
        <taxon>Discina</taxon>
    </lineage>
</organism>
<evidence type="ECO:0000256" key="8">
    <source>
        <dbReference type="ARBA" id="ARBA00023180"/>
    </source>
</evidence>
<dbReference type="InterPro" id="IPR017853">
    <property type="entry name" value="GH"/>
</dbReference>
<dbReference type="SUPFAM" id="SSF57180">
    <property type="entry name" value="Cellulose-binding domain"/>
    <property type="match status" value="1"/>
</dbReference>
<dbReference type="InterPro" id="IPR050288">
    <property type="entry name" value="Cellulose_deg_GH3"/>
</dbReference>
<keyword evidence="6 19" id="KW-0378">Hydrolase</keyword>
<evidence type="ECO:0000256" key="12">
    <source>
        <dbReference type="ARBA" id="ARBA00039577"/>
    </source>
</evidence>
<keyword evidence="9" id="KW-0119">Carbohydrate metabolism</keyword>
<dbReference type="PROSITE" id="PS00562">
    <property type="entry name" value="CBM1_1"/>
    <property type="match status" value="1"/>
</dbReference>
<keyword evidence="7" id="KW-0136">Cellulose degradation</keyword>
<keyword evidence="8" id="KW-0325">Glycoprotein</keyword>
<evidence type="ECO:0000256" key="16">
    <source>
        <dbReference type="SAM" id="MobiDB-lite"/>
    </source>
</evidence>
<dbReference type="InterPro" id="IPR035971">
    <property type="entry name" value="CBD_sf"/>
</dbReference>
<evidence type="ECO:0000256" key="11">
    <source>
        <dbReference type="ARBA" id="ARBA00023326"/>
    </source>
</evidence>
<dbReference type="SUPFAM" id="SSF52279">
    <property type="entry name" value="Beta-D-glucan exohydrolase, C-terminal domain"/>
    <property type="match status" value="1"/>
</dbReference>
<evidence type="ECO:0000313" key="20">
    <source>
        <dbReference type="Proteomes" id="UP001447188"/>
    </source>
</evidence>